<dbReference type="SUPFAM" id="SSF52096">
    <property type="entry name" value="ClpP/crotonase"/>
    <property type="match status" value="1"/>
</dbReference>
<keyword evidence="2" id="KW-1015">Disulfide bond</keyword>
<dbReference type="Pfam" id="PF00024">
    <property type="entry name" value="PAN_1"/>
    <property type="match status" value="1"/>
</dbReference>
<feature type="domain" description="Apple" evidence="3">
    <location>
        <begin position="206"/>
        <end position="299"/>
    </location>
</feature>
<evidence type="ECO:0000259" key="3">
    <source>
        <dbReference type="PROSITE" id="PS50948"/>
    </source>
</evidence>
<evidence type="ECO:0000313" key="4">
    <source>
        <dbReference type="EMBL" id="SMC92360.1"/>
    </source>
</evidence>
<dbReference type="RefSeq" id="WP_170923300.1">
    <property type="nucleotide sequence ID" value="NZ_FWXR01000012.1"/>
</dbReference>
<reference evidence="4 5" key="1">
    <citation type="submission" date="2017-04" db="EMBL/GenBank/DDBJ databases">
        <authorList>
            <person name="Afonso C.L."/>
            <person name="Miller P.J."/>
            <person name="Scott M.A."/>
            <person name="Spackman E."/>
            <person name="Goraichik I."/>
            <person name="Dimitrov K.M."/>
            <person name="Suarez D.L."/>
            <person name="Swayne D.E."/>
        </authorList>
    </citation>
    <scope>NUCLEOTIDE SEQUENCE [LARGE SCALE GENOMIC DNA]</scope>
    <source>
        <strain evidence="4 5">CGMCC 1.10972</strain>
    </source>
</reference>
<dbReference type="InterPro" id="IPR003609">
    <property type="entry name" value="Pan_app"/>
</dbReference>
<evidence type="ECO:0000313" key="5">
    <source>
        <dbReference type="Proteomes" id="UP000192656"/>
    </source>
</evidence>
<dbReference type="Gene3D" id="3.50.4.10">
    <property type="entry name" value="Hepatocyte Growth Factor"/>
    <property type="match status" value="2"/>
</dbReference>
<dbReference type="InterPro" id="IPR029045">
    <property type="entry name" value="ClpP/crotonase-like_dom_sf"/>
</dbReference>
<dbReference type="CDD" id="cd01100">
    <property type="entry name" value="APPLE_Factor_XI_like"/>
    <property type="match status" value="2"/>
</dbReference>
<dbReference type="Gene3D" id="3.90.226.10">
    <property type="entry name" value="2-enoyl-CoA Hydratase, Chain A, domain 1"/>
    <property type="match status" value="1"/>
</dbReference>
<protein>
    <submittedName>
        <fullName evidence="4">PAN domain-containing protein</fullName>
    </submittedName>
</protein>
<accession>A0A1W2D4E0</accession>
<dbReference type="PROSITE" id="PS50948">
    <property type="entry name" value="PAN"/>
    <property type="match status" value="1"/>
</dbReference>
<dbReference type="GO" id="GO:0005576">
    <property type="term" value="C:extracellular region"/>
    <property type="evidence" value="ECO:0007669"/>
    <property type="project" value="InterPro"/>
</dbReference>
<dbReference type="SUPFAM" id="SSF57414">
    <property type="entry name" value="Hairpin loop containing domain-like"/>
    <property type="match status" value="1"/>
</dbReference>
<dbReference type="SMART" id="SM00223">
    <property type="entry name" value="APPLE"/>
    <property type="match status" value="2"/>
</dbReference>
<evidence type="ECO:0000256" key="2">
    <source>
        <dbReference type="ARBA" id="ARBA00023157"/>
    </source>
</evidence>
<dbReference type="Pfam" id="PF14295">
    <property type="entry name" value="PAN_4"/>
    <property type="match status" value="1"/>
</dbReference>
<dbReference type="InterPro" id="IPR000177">
    <property type="entry name" value="Apple"/>
</dbReference>
<sequence>MLGVLVVLFVTRAEAITVSPIAMDDGNTFLILKGAFEINDDPAALVQAVASTGAKVVTFDSPGGNVVASMKFGNTIRLLGLSSVQIRAAECASACALAFLGGVERYAESGSIGVHRSSFASYQGVDAGQAVADIQHGISAIMAYISAMGADIRLLQLSLTIDSSDMRYLTSQEMADYRVTTNSERPTSDALAYGGDIAGSPSAPAAREDPQSSFDQIDRIALYEGLDFLGRDLSMRSEPDAPSCARACLSDSSCRAFTFNTMTRMSRGPNCFLKSAQGDLDGNSAAISGRLLSRLEPNASTYTFGTIDPHTSLYENRDILGFDLSSRPWGGAETEFACRMACVNEANCAAFTFVRTKKQCWLKGAVGNVRAMSGAVTGLKSASTFAPTHVPLD</sequence>
<name>A0A1W2D4E0_9HYPH</name>
<dbReference type="Proteomes" id="UP000192656">
    <property type="component" value="Unassembled WGS sequence"/>
</dbReference>
<proteinExistence type="predicted"/>
<dbReference type="STRING" id="937218.SAMN06297251_112127"/>
<keyword evidence="5" id="KW-1185">Reference proteome</keyword>
<dbReference type="AlphaFoldDB" id="A0A1W2D4E0"/>
<evidence type="ECO:0000256" key="1">
    <source>
        <dbReference type="ARBA" id="ARBA00022737"/>
    </source>
</evidence>
<dbReference type="EMBL" id="FWXR01000012">
    <property type="protein sequence ID" value="SMC92360.1"/>
    <property type="molecule type" value="Genomic_DNA"/>
</dbReference>
<keyword evidence="1" id="KW-0677">Repeat</keyword>
<organism evidence="4 5">
    <name type="scientific">Fulvimarina manganoxydans</name>
    <dbReference type="NCBI Taxonomy" id="937218"/>
    <lineage>
        <taxon>Bacteria</taxon>
        <taxon>Pseudomonadati</taxon>
        <taxon>Pseudomonadota</taxon>
        <taxon>Alphaproteobacteria</taxon>
        <taxon>Hyphomicrobiales</taxon>
        <taxon>Aurantimonadaceae</taxon>
        <taxon>Fulvimarina</taxon>
    </lineage>
</organism>
<gene>
    <name evidence="4" type="ORF">SAMN06297251_112127</name>
</gene>
<dbReference type="GO" id="GO:0006508">
    <property type="term" value="P:proteolysis"/>
    <property type="evidence" value="ECO:0007669"/>
    <property type="project" value="InterPro"/>
</dbReference>